<reference evidence="1" key="1">
    <citation type="submission" date="2023-07" db="EMBL/GenBank/DDBJ databases">
        <title>Sorghum-associated microbial communities from plants grown in Nebraska, USA.</title>
        <authorList>
            <person name="Schachtman D."/>
        </authorList>
    </citation>
    <scope>NUCLEOTIDE SEQUENCE</scope>
    <source>
        <strain evidence="1">DS2795</strain>
    </source>
</reference>
<dbReference type="AlphaFoldDB" id="A0AAW8DTN6"/>
<gene>
    <name evidence="1" type="ORF">J2W25_001612</name>
</gene>
<name>A0AAW8DTN6_9BURK</name>
<accession>A0AAW8DTN6</accession>
<evidence type="ECO:0008006" key="3">
    <source>
        <dbReference type="Google" id="ProtNLM"/>
    </source>
</evidence>
<sequence>MDLESRKLEPIAYLTELTGIMAKDPNYVETGFDERSLTAWGTFADGRVHMVSHNFKPTGTSTPTAAIADTGQAQKAAGLAAAKPPELPGERKARLMHSFFTPFDGQAAIAEMSGWLSAHDYALQPGVEGDAHITTLRQIKGDGFFYINTHGGVKHTRHQDTGSPQMYSIQSSTLIDPALEAQPDFQADLAAFRLTYFTAYNGLATVDSKGEEIMLKDTRYGITAAFVDTYWEFAHDSVVVINACNSANSADNDRVIDFLVACHRKNAGLYLGWTEICSPPAAFDMPKYCVDRMLGANLFKPHTPKQRAFTGEEVIAHMQRKNLNHDTGNGTKTGAYFIAKPNPRSAVSHILSPSIHHVEVDELNDQLNLIGAFGRRQGKVFVDGSERQVVRWEHELVVCDLPRVGAGSRGPVWVELGADRSNRRTVSQWNIRIDTHWFKQNYPGLAVDGPIRTRWRADVGPVRDTCGEDVKRPVRYAIGTYDSTMELAAGGAFHVPPDCTITWSGQASFASQVKLMREPGAGDRVIFTYLRIDPESKLGAMGLAMGASTGPFVEHGCRSTDSFASALGLLDGPQDFEVTGAAAMIPLPAKNIVLGNDLSILGDGHLDDSLRLQWSTAPIESPPADAELI</sequence>
<evidence type="ECO:0000313" key="2">
    <source>
        <dbReference type="Proteomes" id="UP001244295"/>
    </source>
</evidence>
<evidence type="ECO:0000313" key="1">
    <source>
        <dbReference type="EMBL" id="MDP9922591.1"/>
    </source>
</evidence>
<organism evidence="1 2">
    <name type="scientific">Variovorax boronicumulans</name>
    <dbReference type="NCBI Taxonomy" id="436515"/>
    <lineage>
        <taxon>Bacteria</taxon>
        <taxon>Pseudomonadati</taxon>
        <taxon>Pseudomonadota</taxon>
        <taxon>Betaproteobacteria</taxon>
        <taxon>Burkholderiales</taxon>
        <taxon>Comamonadaceae</taxon>
        <taxon>Variovorax</taxon>
    </lineage>
</organism>
<dbReference type="Proteomes" id="UP001244295">
    <property type="component" value="Unassembled WGS sequence"/>
</dbReference>
<proteinExistence type="predicted"/>
<comment type="caution">
    <text evidence="1">The sequence shown here is derived from an EMBL/GenBank/DDBJ whole genome shotgun (WGS) entry which is preliminary data.</text>
</comment>
<protein>
    <recommendedName>
        <fullName evidence="3">CHAT domain-containing protein</fullName>
    </recommendedName>
</protein>
<dbReference type="EMBL" id="JAUSRR010000003">
    <property type="protein sequence ID" value="MDP9922591.1"/>
    <property type="molecule type" value="Genomic_DNA"/>
</dbReference>
<dbReference type="RefSeq" id="WP_307636210.1">
    <property type="nucleotide sequence ID" value="NZ_JAUSRR010000003.1"/>
</dbReference>